<feature type="compositionally biased region" description="Polar residues" evidence="1">
    <location>
        <begin position="7"/>
        <end position="16"/>
    </location>
</feature>
<feature type="compositionally biased region" description="Low complexity" evidence="1">
    <location>
        <begin position="103"/>
        <end position="114"/>
    </location>
</feature>
<proteinExistence type="predicted"/>
<accession>A0ABD3M880</accession>
<evidence type="ECO:0000313" key="3">
    <source>
        <dbReference type="Proteomes" id="UP001530293"/>
    </source>
</evidence>
<reference evidence="2 3" key="1">
    <citation type="submission" date="2024-10" db="EMBL/GenBank/DDBJ databases">
        <title>Updated reference genomes for cyclostephanoid diatoms.</title>
        <authorList>
            <person name="Roberts W.R."/>
            <person name="Alverson A.J."/>
        </authorList>
    </citation>
    <scope>NUCLEOTIDE SEQUENCE [LARGE SCALE GENOMIC DNA]</scope>
    <source>
        <strain evidence="2 3">AJA232-27</strain>
    </source>
</reference>
<gene>
    <name evidence="2" type="ORF">ACHAWU_000566</name>
</gene>
<dbReference type="Proteomes" id="UP001530293">
    <property type="component" value="Unassembled WGS sequence"/>
</dbReference>
<evidence type="ECO:0000313" key="2">
    <source>
        <dbReference type="EMBL" id="KAL3759943.1"/>
    </source>
</evidence>
<name>A0ABD3M880_9STRA</name>
<comment type="caution">
    <text evidence="2">The sequence shown here is derived from an EMBL/GenBank/DDBJ whole genome shotgun (WGS) entry which is preliminary data.</text>
</comment>
<dbReference type="AlphaFoldDB" id="A0ABD3M880"/>
<dbReference type="EMBL" id="JALLBG020000195">
    <property type="protein sequence ID" value="KAL3759943.1"/>
    <property type="molecule type" value="Genomic_DNA"/>
</dbReference>
<feature type="region of interest" description="Disordered" evidence="1">
    <location>
        <begin position="1"/>
        <end position="52"/>
    </location>
</feature>
<protein>
    <submittedName>
        <fullName evidence="2">Uncharacterized protein</fullName>
    </submittedName>
</protein>
<keyword evidence="3" id="KW-1185">Reference proteome</keyword>
<sequence>MGLRPSVSGNDNNLSKFTPPPPQQQQEQINNSSRNGNQESASSSASASTTQREAWTARGQLLLNFHNVISRAINSPEMIRKCSHIAEDMRRSEDSIAKQSIQSTSSSNTATPATAAGHHYTMAEEYSAEAALIVENKSKRDAVVMNKTIAVGLFSFVTLRSGRGLSSFMRKSIANSRSYQFDKIAASKSILSDGSNLEFNAVTLNQPSKLRKFFSLTLDVTISTSIALLSGTFLFMPRPSAYIEDMSKLPLVEGKSVYAEMVCPPLLKEYRRVLMQYGGRWPVHSGSSAASDNARDGGDVSPQLTQEDVSLNVIRTFVKNCYKRSIYERALLEERNALGYDDESDSTVSRLMKRIERRIGGNETMNDSTLGTVSVPSPGVPEEISVNLDSEILSLPPDAGKE</sequence>
<feature type="region of interest" description="Disordered" evidence="1">
    <location>
        <begin position="90"/>
        <end position="114"/>
    </location>
</feature>
<organism evidence="2 3">
    <name type="scientific">Discostella pseudostelligera</name>
    <dbReference type="NCBI Taxonomy" id="259834"/>
    <lineage>
        <taxon>Eukaryota</taxon>
        <taxon>Sar</taxon>
        <taxon>Stramenopiles</taxon>
        <taxon>Ochrophyta</taxon>
        <taxon>Bacillariophyta</taxon>
        <taxon>Coscinodiscophyceae</taxon>
        <taxon>Thalassiosirophycidae</taxon>
        <taxon>Stephanodiscales</taxon>
        <taxon>Stephanodiscaceae</taxon>
        <taxon>Discostella</taxon>
    </lineage>
</organism>
<feature type="compositionally biased region" description="Polar residues" evidence="1">
    <location>
        <begin position="27"/>
        <end position="39"/>
    </location>
</feature>
<evidence type="ECO:0000256" key="1">
    <source>
        <dbReference type="SAM" id="MobiDB-lite"/>
    </source>
</evidence>